<feature type="region of interest" description="Disordered" evidence="1">
    <location>
        <begin position="48"/>
        <end position="68"/>
    </location>
</feature>
<dbReference type="Proteomes" id="UP001189429">
    <property type="component" value="Unassembled WGS sequence"/>
</dbReference>
<protein>
    <recommendedName>
        <fullName evidence="2">CRAL-TRIO domain-containing protein</fullName>
    </recommendedName>
</protein>
<feature type="region of interest" description="Disordered" evidence="1">
    <location>
        <begin position="194"/>
        <end position="252"/>
    </location>
</feature>
<dbReference type="InterPro" id="IPR036865">
    <property type="entry name" value="CRAL-TRIO_dom_sf"/>
</dbReference>
<feature type="non-terminal residue" evidence="3">
    <location>
        <position position="252"/>
    </location>
</feature>
<evidence type="ECO:0000259" key="2">
    <source>
        <dbReference type="PROSITE" id="PS50191"/>
    </source>
</evidence>
<dbReference type="Gene3D" id="3.40.525.10">
    <property type="entry name" value="CRAL-TRIO lipid binding domain"/>
    <property type="match status" value="1"/>
</dbReference>
<dbReference type="CDD" id="cd00170">
    <property type="entry name" value="SEC14"/>
    <property type="match status" value="1"/>
</dbReference>
<dbReference type="InterPro" id="IPR001251">
    <property type="entry name" value="CRAL-TRIO_dom"/>
</dbReference>
<dbReference type="EMBL" id="CAUYUJ010021383">
    <property type="protein sequence ID" value="CAK0904297.1"/>
    <property type="molecule type" value="Genomic_DNA"/>
</dbReference>
<dbReference type="Pfam" id="PF00650">
    <property type="entry name" value="CRAL_TRIO"/>
    <property type="match status" value="1"/>
</dbReference>
<dbReference type="PROSITE" id="PS50191">
    <property type="entry name" value="CRAL_TRIO"/>
    <property type="match status" value="1"/>
</dbReference>
<organism evidence="3 4">
    <name type="scientific">Prorocentrum cordatum</name>
    <dbReference type="NCBI Taxonomy" id="2364126"/>
    <lineage>
        <taxon>Eukaryota</taxon>
        <taxon>Sar</taxon>
        <taxon>Alveolata</taxon>
        <taxon>Dinophyceae</taxon>
        <taxon>Prorocentrales</taxon>
        <taxon>Prorocentraceae</taxon>
        <taxon>Prorocentrum</taxon>
    </lineage>
</organism>
<dbReference type="SUPFAM" id="SSF52087">
    <property type="entry name" value="CRAL/TRIO domain"/>
    <property type="match status" value="1"/>
</dbReference>
<reference evidence="3" key="1">
    <citation type="submission" date="2023-10" db="EMBL/GenBank/DDBJ databases">
        <authorList>
            <person name="Chen Y."/>
            <person name="Shah S."/>
            <person name="Dougan E. K."/>
            <person name="Thang M."/>
            <person name="Chan C."/>
        </authorList>
    </citation>
    <scope>NUCLEOTIDE SEQUENCE [LARGE SCALE GENOMIC DNA]</scope>
</reference>
<evidence type="ECO:0000313" key="4">
    <source>
        <dbReference type="Proteomes" id="UP001189429"/>
    </source>
</evidence>
<gene>
    <name evidence="3" type="ORF">PCOR1329_LOCUS80371</name>
</gene>
<evidence type="ECO:0000256" key="1">
    <source>
        <dbReference type="SAM" id="MobiDB-lite"/>
    </source>
</evidence>
<proteinExistence type="predicted"/>
<sequence>MPRTSTHGTICGLGYIQLLTQLALKVLQSRCGYGSYILDVSDVERAGTVSGTGGGPGKRHESRNPHFARGAGADAPKALLQEFGALNSGLAVLRAAIRIGTEYYPEFLSHIVFLRPNVLFSTFFKIFRVWFHPRTRNKLRMLGGWAHPPVARLDQWYDRQQLPAEFGGEGWCLEHDAFLRSALDAYASGAARQSCSRSDPIQSPGFDAEPARTRADSLASLQGPSPTRDPRRSDPNSPSAFHYSKSAYSQAS</sequence>
<keyword evidence="4" id="KW-1185">Reference proteome</keyword>
<evidence type="ECO:0000313" key="3">
    <source>
        <dbReference type="EMBL" id="CAK0904297.1"/>
    </source>
</evidence>
<comment type="caution">
    <text evidence="3">The sequence shown here is derived from an EMBL/GenBank/DDBJ whole genome shotgun (WGS) entry which is preliminary data.</text>
</comment>
<name>A0ABN9XW11_9DINO</name>
<accession>A0ABN9XW11</accession>
<feature type="domain" description="CRAL-TRIO" evidence="2">
    <location>
        <begin position="74"/>
        <end position="174"/>
    </location>
</feature>